<gene>
    <name evidence="8" type="ORF">BS47DRAFT_1373407</name>
</gene>
<dbReference type="InterPro" id="IPR023582">
    <property type="entry name" value="Impact"/>
</dbReference>
<dbReference type="SUPFAM" id="SSF54211">
    <property type="entry name" value="Ribosomal protein S5 domain 2-like"/>
    <property type="match status" value="1"/>
</dbReference>
<keyword evidence="3" id="KW-0963">Cytoplasm</keyword>
<keyword evidence="4" id="KW-0678">Repressor</keyword>
<dbReference type="Gene3D" id="3.30.230.30">
    <property type="entry name" value="Impact, N-terminal domain"/>
    <property type="match status" value="1"/>
</dbReference>
<feature type="domain" description="RWD" evidence="7">
    <location>
        <begin position="28"/>
        <end position="154"/>
    </location>
</feature>
<dbReference type="OrthoDB" id="69641at2759"/>
<evidence type="ECO:0000256" key="1">
    <source>
        <dbReference type="ARBA" id="ARBA00004496"/>
    </source>
</evidence>
<dbReference type="PANTHER" id="PTHR16301:SF24">
    <property type="entry name" value="RWD DOMAIN-CONTAINING PROTEIN"/>
    <property type="match status" value="1"/>
</dbReference>
<proteinExistence type="inferred from homology"/>
<protein>
    <recommendedName>
        <fullName evidence="7">RWD domain-containing protein</fullName>
    </recommendedName>
</protein>
<keyword evidence="5" id="KW-0810">Translation regulation</keyword>
<organism evidence="8 9">
    <name type="scientific">Hydnum rufescens UP504</name>
    <dbReference type="NCBI Taxonomy" id="1448309"/>
    <lineage>
        <taxon>Eukaryota</taxon>
        <taxon>Fungi</taxon>
        <taxon>Dikarya</taxon>
        <taxon>Basidiomycota</taxon>
        <taxon>Agaricomycotina</taxon>
        <taxon>Agaricomycetes</taxon>
        <taxon>Cantharellales</taxon>
        <taxon>Hydnaceae</taxon>
        <taxon>Hydnum</taxon>
    </lineage>
</organism>
<comment type="subcellular location">
    <subcellularLocation>
        <location evidence="1">Cytoplasm</location>
    </subcellularLocation>
</comment>
<accession>A0A9P6AQ00</accession>
<dbReference type="InterPro" id="IPR006575">
    <property type="entry name" value="RWD_dom"/>
</dbReference>
<dbReference type="Proteomes" id="UP000886523">
    <property type="component" value="Unassembled WGS sequence"/>
</dbReference>
<comment type="caution">
    <text evidence="8">The sequence shown here is derived from an EMBL/GenBank/DDBJ whole genome shotgun (WGS) entry which is preliminary data.</text>
</comment>
<dbReference type="InterPro" id="IPR016135">
    <property type="entry name" value="UBQ-conjugating_enzyme/RWD"/>
</dbReference>
<evidence type="ECO:0000313" key="9">
    <source>
        <dbReference type="Proteomes" id="UP000886523"/>
    </source>
</evidence>
<evidence type="ECO:0000256" key="2">
    <source>
        <dbReference type="ARBA" id="ARBA00007665"/>
    </source>
</evidence>
<comment type="similarity">
    <text evidence="2">Belongs to the IMPACT family.</text>
</comment>
<dbReference type="PROSITE" id="PS50908">
    <property type="entry name" value="RWD"/>
    <property type="match status" value="1"/>
</dbReference>
<dbReference type="InterPro" id="IPR001498">
    <property type="entry name" value="Impact_N"/>
</dbReference>
<evidence type="ECO:0000256" key="4">
    <source>
        <dbReference type="ARBA" id="ARBA00022491"/>
    </source>
</evidence>
<evidence type="ECO:0000256" key="6">
    <source>
        <dbReference type="ARBA" id="ARBA00023016"/>
    </source>
</evidence>
<reference evidence="8" key="1">
    <citation type="journal article" date="2020" name="Nat. Commun.">
        <title>Large-scale genome sequencing of mycorrhizal fungi provides insights into the early evolution of symbiotic traits.</title>
        <authorList>
            <person name="Miyauchi S."/>
            <person name="Kiss E."/>
            <person name="Kuo A."/>
            <person name="Drula E."/>
            <person name="Kohler A."/>
            <person name="Sanchez-Garcia M."/>
            <person name="Morin E."/>
            <person name="Andreopoulos B."/>
            <person name="Barry K.W."/>
            <person name="Bonito G."/>
            <person name="Buee M."/>
            <person name="Carver A."/>
            <person name="Chen C."/>
            <person name="Cichocki N."/>
            <person name="Clum A."/>
            <person name="Culley D."/>
            <person name="Crous P.W."/>
            <person name="Fauchery L."/>
            <person name="Girlanda M."/>
            <person name="Hayes R.D."/>
            <person name="Keri Z."/>
            <person name="LaButti K."/>
            <person name="Lipzen A."/>
            <person name="Lombard V."/>
            <person name="Magnuson J."/>
            <person name="Maillard F."/>
            <person name="Murat C."/>
            <person name="Nolan M."/>
            <person name="Ohm R.A."/>
            <person name="Pangilinan J."/>
            <person name="Pereira M.F."/>
            <person name="Perotto S."/>
            <person name="Peter M."/>
            <person name="Pfister S."/>
            <person name="Riley R."/>
            <person name="Sitrit Y."/>
            <person name="Stielow J.B."/>
            <person name="Szollosi G."/>
            <person name="Zifcakova L."/>
            <person name="Stursova M."/>
            <person name="Spatafora J.W."/>
            <person name="Tedersoo L."/>
            <person name="Vaario L.M."/>
            <person name="Yamada A."/>
            <person name="Yan M."/>
            <person name="Wang P."/>
            <person name="Xu J."/>
            <person name="Bruns T."/>
            <person name="Baldrian P."/>
            <person name="Vilgalys R."/>
            <person name="Dunand C."/>
            <person name="Henrissat B."/>
            <person name="Grigoriev I.V."/>
            <person name="Hibbett D."/>
            <person name="Nagy L.G."/>
            <person name="Martin F.M."/>
        </authorList>
    </citation>
    <scope>NUCLEOTIDE SEQUENCE</scope>
    <source>
        <strain evidence="8">UP504</strain>
    </source>
</reference>
<dbReference type="GO" id="GO:0140469">
    <property type="term" value="P:GCN2-mediated signaling"/>
    <property type="evidence" value="ECO:0007669"/>
    <property type="project" value="TreeGrafter"/>
</dbReference>
<evidence type="ECO:0000256" key="3">
    <source>
        <dbReference type="ARBA" id="ARBA00022490"/>
    </source>
</evidence>
<dbReference type="PANTHER" id="PTHR16301">
    <property type="entry name" value="IMPACT-RELATED"/>
    <property type="match status" value="1"/>
</dbReference>
<dbReference type="SUPFAM" id="SSF54495">
    <property type="entry name" value="UBC-like"/>
    <property type="match status" value="1"/>
</dbReference>
<dbReference type="InterPro" id="IPR020568">
    <property type="entry name" value="Ribosomal_Su5_D2-typ_SF"/>
</dbReference>
<dbReference type="GO" id="GO:0005737">
    <property type="term" value="C:cytoplasm"/>
    <property type="evidence" value="ECO:0007669"/>
    <property type="project" value="UniProtKB-SubCell"/>
</dbReference>
<dbReference type="InterPro" id="IPR036956">
    <property type="entry name" value="Impact_N_sf"/>
</dbReference>
<name>A0A9P6AQ00_9AGAM</name>
<dbReference type="Gene3D" id="3.10.110.10">
    <property type="entry name" value="Ubiquitin Conjugating Enzyme"/>
    <property type="match status" value="1"/>
</dbReference>
<evidence type="ECO:0000259" key="7">
    <source>
        <dbReference type="PROSITE" id="PS50908"/>
    </source>
</evidence>
<keyword evidence="9" id="KW-1185">Reference proteome</keyword>
<evidence type="ECO:0000313" key="8">
    <source>
        <dbReference type="EMBL" id="KAF9509848.1"/>
    </source>
</evidence>
<dbReference type="Pfam" id="PF01205">
    <property type="entry name" value="Impact_N"/>
    <property type="match status" value="1"/>
</dbReference>
<sequence length="342" mass="37905">MIDHPTNDQSLSDIIEKLSESERFDVAGEIQALQAIYGDNAVQAHEEVRLRDRLHGASPYTTSQTVRYNIESTLAPAFEDVTFRLCVSIPTNYPSEAAPQLQLLSKYIGDFGVDTDLWAKITRTFISTSGVAWSPGEVAVFDGVENVRVVLTKWYTMRLSEAKIGAIARDEESRIRNHKAPIPLEETPKHTDGSFSPPAPVGIQITQGDPIHDRGSSFIARVCHIDHPSQVPLILDYLRADRHIARAAHPTINAWRCEVGGIMHSENDDDGESAAGSRLAHLLQILELDNVLVVVTRYFGGIHLGPDRFKHINQCARDALELGGFLAEDKVSRKGRKGSKKR</sequence>
<keyword evidence="6" id="KW-0346">Stress response</keyword>
<evidence type="ECO:0000256" key="5">
    <source>
        <dbReference type="ARBA" id="ARBA00022845"/>
    </source>
</evidence>
<dbReference type="Pfam" id="PF05773">
    <property type="entry name" value="RWD"/>
    <property type="match status" value="1"/>
</dbReference>
<dbReference type="EMBL" id="MU129027">
    <property type="protein sequence ID" value="KAF9509848.1"/>
    <property type="molecule type" value="Genomic_DNA"/>
</dbReference>
<dbReference type="GO" id="GO:0006446">
    <property type="term" value="P:regulation of translational initiation"/>
    <property type="evidence" value="ECO:0007669"/>
    <property type="project" value="TreeGrafter"/>
</dbReference>
<dbReference type="AlphaFoldDB" id="A0A9P6AQ00"/>